<feature type="region of interest" description="Disordered" evidence="10">
    <location>
        <begin position="782"/>
        <end position="819"/>
    </location>
</feature>
<feature type="domain" description="C2H2-type" evidence="11">
    <location>
        <begin position="2467"/>
        <end position="2495"/>
    </location>
</feature>
<dbReference type="InterPro" id="IPR036236">
    <property type="entry name" value="Znf_C2H2_sf"/>
</dbReference>
<keyword evidence="5" id="KW-0862">Zinc</keyword>
<dbReference type="InterPro" id="IPR003604">
    <property type="entry name" value="Matrin/U1-like-C_Znf_C2H2"/>
</dbReference>
<dbReference type="SMART" id="SM00473">
    <property type="entry name" value="PAN_AP"/>
    <property type="match status" value="3"/>
</dbReference>
<dbReference type="SMART" id="SM00355">
    <property type="entry name" value="ZnF_C2H2"/>
    <property type="match status" value="10"/>
</dbReference>
<feature type="compositionally biased region" description="Polar residues" evidence="10">
    <location>
        <begin position="2129"/>
        <end position="2141"/>
    </location>
</feature>
<evidence type="ECO:0000256" key="10">
    <source>
        <dbReference type="SAM" id="MobiDB-lite"/>
    </source>
</evidence>
<dbReference type="EMBL" id="JBICBT010000830">
    <property type="protein sequence ID" value="KAL3098040.1"/>
    <property type="molecule type" value="Genomic_DNA"/>
</dbReference>
<dbReference type="GO" id="GO:0008270">
    <property type="term" value="F:zinc ion binding"/>
    <property type="evidence" value="ECO:0007669"/>
    <property type="project" value="UniProtKB-KW"/>
</dbReference>
<feature type="domain" description="C2H2-type" evidence="11">
    <location>
        <begin position="1846"/>
        <end position="1870"/>
    </location>
</feature>
<feature type="region of interest" description="Disordered" evidence="10">
    <location>
        <begin position="3200"/>
        <end position="3219"/>
    </location>
</feature>
<evidence type="ECO:0000259" key="11">
    <source>
        <dbReference type="PROSITE" id="PS50157"/>
    </source>
</evidence>
<dbReference type="Gene3D" id="3.50.4.10">
    <property type="entry name" value="Hepatocyte Growth Factor"/>
    <property type="match status" value="1"/>
</dbReference>
<organism evidence="13 14">
    <name type="scientific">Heterodera trifolii</name>
    <dbReference type="NCBI Taxonomy" id="157864"/>
    <lineage>
        <taxon>Eukaryota</taxon>
        <taxon>Metazoa</taxon>
        <taxon>Ecdysozoa</taxon>
        <taxon>Nematoda</taxon>
        <taxon>Chromadorea</taxon>
        <taxon>Rhabditida</taxon>
        <taxon>Tylenchina</taxon>
        <taxon>Tylenchomorpha</taxon>
        <taxon>Tylenchoidea</taxon>
        <taxon>Heteroderidae</taxon>
        <taxon>Heteroderinae</taxon>
        <taxon>Heterodera</taxon>
    </lineage>
</organism>
<dbReference type="PROSITE" id="PS00028">
    <property type="entry name" value="ZINC_FINGER_C2H2_1"/>
    <property type="match status" value="8"/>
</dbReference>
<evidence type="ECO:0000313" key="14">
    <source>
        <dbReference type="Proteomes" id="UP001620626"/>
    </source>
</evidence>
<keyword evidence="8" id="KW-0539">Nucleus</keyword>
<evidence type="ECO:0000256" key="5">
    <source>
        <dbReference type="ARBA" id="ARBA00022833"/>
    </source>
</evidence>
<evidence type="ECO:0000256" key="6">
    <source>
        <dbReference type="ARBA" id="ARBA00023015"/>
    </source>
</evidence>
<feature type="compositionally biased region" description="Low complexity" evidence="10">
    <location>
        <begin position="126"/>
        <end position="144"/>
    </location>
</feature>
<feature type="domain" description="Apple" evidence="12">
    <location>
        <begin position="2943"/>
        <end position="3036"/>
    </location>
</feature>
<evidence type="ECO:0000256" key="2">
    <source>
        <dbReference type="ARBA" id="ARBA00022723"/>
    </source>
</evidence>
<feature type="compositionally biased region" description="Low complexity" evidence="10">
    <location>
        <begin position="535"/>
        <end position="554"/>
    </location>
</feature>
<feature type="region of interest" description="Disordered" evidence="10">
    <location>
        <begin position="1101"/>
        <end position="1158"/>
    </location>
</feature>
<dbReference type="GO" id="GO:0005634">
    <property type="term" value="C:nucleus"/>
    <property type="evidence" value="ECO:0007669"/>
    <property type="project" value="UniProtKB-SubCell"/>
</dbReference>
<accession>A0ABD2K570</accession>
<feature type="compositionally biased region" description="Low complexity" evidence="10">
    <location>
        <begin position="2394"/>
        <end position="2411"/>
    </location>
</feature>
<feature type="region of interest" description="Disordered" evidence="10">
    <location>
        <begin position="1286"/>
        <end position="1552"/>
    </location>
</feature>
<keyword evidence="6" id="KW-0805">Transcription regulation</keyword>
<name>A0ABD2K570_9BILA</name>
<sequence>MSAPFPGGHSSSNVQSPATTPSRGQQTLSLAAALVQQQQQSGTNTPNGMQGMEQQLQQTDLRSLQLQQQFTALMQSQPQQPPAAHAHTAHQTAQQIVHQHHQQQASQLSSAFLPHQQHLLEATAQSSNASGVPSGAPAGAVPSAPTQLSAATVGFYQQLLALQQAQQQQHGGGAGGVSGSASAAATPAVATLPQQFNTALHLQNSPASSVLPQQMAPAPSGAPHAGLNVLLGGLVGSNPSLLHSLSLLAGGAGATAPTPGAPTGGTGNALLTALATQLLLPQQQQQQQQIVQPSANHLTAALLQMLNPATATLYAYQSYLQQQQHQQQPQTPAPAAATAGQLQLLAQLLAGGGVSTGTAGNCGISAVGSSLQSALSAFSGGGQQQNLLAALAVQQAAQPQQQQQQPTQQEETRILLEQLIRQQQQGRDQQQQQQREHEQQLKQQQMLQQQLGRFNAAAVGSISSEPQAPQLEQSPTMTATAVAAFASAQEQMQQQQQQTATAIAVEQQQQQQQNEQFQHQQQQLQHTNGNALREQQQTTGNAVQQQQPQQRQTTPNERLLTSEALQDRISRLISENEAIVEPNPVLLKRRPYQRQGTSNSMTSQTSETAGTSQRCSPGVRSPGVVGATPKVHPATTRSFSLHEAGFLRFGGGSLTSGQPINRNASAASLTCNFCQLKFPNEAGLEAHEPRCSKKYVQPLQQPLQKQQSQPQLKLPSQQQQQFQQQLHQQLEHQSTIAALVGGGKGVARDLIINGGAGGRASVPSANNGAAAVAAIRTQQSSRQLHLLGQSNSDSRLKKRGLATEESHTDSAGSGGSAELTVDVTRGGAAEPGLAESSKMARIECSISPSSATASADVLRQHSFSSVGALFQHHAQIFRQRSGSQETQRHEQQQQQQDEAGRSVAPQQQQHRVGVEQHHPQQQQNQPVLTMRDAVIFAITYSTDLRPGIKMPYFLTLTAAELETGADLAAGGAATVHLRGRTRNITSETFVCLNKLRPRASEQRDNCSSYSFGWPPPPSDPSAEERLLAQLFLCTRTTARVRQNSLYGDYTLAASPASTQLRTTHSSFWTQQQQQLKAQQQHHAQQRDNPLQQQHLAMEVVEKDETPKREPTLSDVSSEQQQPQNNKQQHGNGTTKALARTESMAAKQQQNTDDDDDDGIMTIVKTEMGIDDKENSSGSSTTNALKVNNELPRKATTPLVAKAERKSYRSKFELNSLTIPKSSHNEEMEVYIRGRGRGRYVCERCGIRCKKPSMLKKHLRSHTNIRPFACLTCNFSFKTKGNLTKHLVSKAHRRKVMDTDDGMRRSSTDRGGRKRGDDAEDEEEEGEGRLVVAEEEEEEEEKKHRRRMERWDRVDDWDDDDDDDEEEADDDEEDEDGSPNGEVPPPPPGTLSYRRFGQENVLVERETHTPPTLWTLCPEQREWGGNACPSGSDAGKMPTDSDEKAQREDEDGSTDWERAGNKKRSGVAIMQLRGWPEPDEAVRERGCHSAPPAALCSPDHSRARRRRNQQAKVLKRMQQKQREIDAEALTEAADAQRKQPQSPPPPLANFIPQMQPNVAEPHHLQQQQPSLAAQLAVGLLASAPFHHHQQGMPIGVAYPYGIAGGSANIVQQQNLDSAHANVVDQYGQQQQQQQLMFSPLEHHQHTSAFAPPTLASASLLLDSAVSVGLAGHGTTTTLVEAVNNAFVANDSLLRGQSTLGAFLATDAQQFLCSLCGRKFRKESELSLHKQTHLIEQNAAVARQKGAGGAFQCADCSAVVRSKALLARHSESVHGVKAVASDEVSTVPCRVPPLQPHLAPSVANSQTPDPSLFLCSTASPSASLMLPPSVATAAPGSSAPAHAHHRNFLCTDCNLGFRSHGVLAKHLRSKNHVKTLVSLGKLPEEANHLLAKEHSKALGSIDAGDCEKALHSTKQLLAKMREQLGLDTAIAGTVSTTTSISSCSSAASVSSHPTATDYPAALPSPTIVPPTPTTNATANAFLEQFAVGPVAETMQFQQNNAVTATAAAGTSHAKLRISNSISAQRRTAAVESLPHGLKRKNDESTLVLDEFALFPNSALRRDAFPSPLPSRAKISREEQISQAESPLHSLAQVAVEVAAAAAAAVASAGDASSAIPSRTSAVCPSAVPPANSAQPQQKPSTNCAANVWVPPKLEQLTEPMTGDSRKSSTPDLHNGQNGGSSSSNSSTDRLGTLLSNRSAEETSESTGTRSESSTPVQRSNAQQPLLGFAQAVAATRCQLCDQNFDSPSELAVHFHADHVVMRHGRDFRCSRRNCEKVFPSRESLRAHIHAHFFGGGATPGHSGGAGNGRGEEQFQTVLCAASCPASPSMSVRPRHPPAPSAPPPCAQSPGVPEESHTMEQLIHHDALQSHSSPPSVASVCFVSGGNSVGTGGGIGTTQKGPRGMAKEQQQQQQASADDKVSLPPSAIILSSSSVPSLLNCQFCGAQLADVQALQTHWLQQHVAQLARPHVCVDCDAGFTTAEALRAHREMQHAEETARKGQRMSSRNENVNKRTDNAIAIHLLCLCFVSIRMSGGDWKGFGDLSQPDENGKQNRTGGRSQIVVLMAPHSLNALFGIQSLFAALALLFASVVKGCFPLMSPGGGCGGGGGCCMPGGCGDGGGAVPFAPPSSPAYVYPSYPAQPAVPYAAKARSMAMASSATHTAASANLDASCARRYADTRLSCAFPFERRTPSDESECQRHCLNARPRCRSFQFDSSGSVCDLFEHSLIPSSNRGQNYAEAEKWNQKVAKRWGKSAAKGKSQRRRRKRFFLQSGVPLDHQSQTMAAGVNTLAQMASHPPASVSACVPSLEPFSGSVFVGFDSACTFSSAASSPYSSDPFLSADDQSEETADPTSASAAEDNQLPAPLPPPPPPPTAPTPTRKWSGESLEPFHSSTVLSSGYKHGRKGNYGSSRGEKTVGNGMAEREATLSPTGPIGITTDQNSDCPANGARAHVQLIDGIAVSGQRPSGRVKADSADVCLQICQQNAFLDGRRLPSPCRSATFHRQNGRCEFLSDSISPNGALQYVPNPDSLYFEKICIPRNELAPGCDDVIHRIPQHHLDPRRATDGGTVQTANSQLECVRKCIRAKNELGFICASASFFFDWTSQNCFLSRFTRLSRPNLYAAERREMVDYMEMPPCFQLPARVRLHDVPTESPNALAWSQCIGGERWRKKNCTENGAEEDEGDGEECVEIERELCGKDEAGKEKRGDGDYGQKKAHQTTEDVAKAVAPNFEVAKRFNGPPMASEEESGEQLNYDHQQKKAITFFGPPHRATERTERSSEEDGHNAKTATEKCDETKKCCPIETAKGMVRGCSLGRRTLADGRTTVSCVPDECQ</sequence>
<dbReference type="PROSITE" id="PS50157">
    <property type="entry name" value="ZINC_FINGER_C2H2_2"/>
    <property type="match status" value="6"/>
</dbReference>
<evidence type="ECO:0000256" key="1">
    <source>
        <dbReference type="ARBA" id="ARBA00004123"/>
    </source>
</evidence>
<evidence type="ECO:0000256" key="4">
    <source>
        <dbReference type="ARBA" id="ARBA00022771"/>
    </source>
</evidence>
<feature type="compositionally biased region" description="Low complexity" evidence="10">
    <location>
        <begin position="75"/>
        <end position="107"/>
    </location>
</feature>
<feature type="region of interest" description="Disordered" evidence="10">
    <location>
        <begin position="514"/>
        <end position="560"/>
    </location>
</feature>
<feature type="compositionally biased region" description="Polar residues" evidence="10">
    <location>
        <begin position="41"/>
        <end position="59"/>
    </location>
</feature>
<dbReference type="PANTHER" id="PTHR45944:SF2">
    <property type="entry name" value="SCHNURRI, ISOFORM F"/>
    <property type="match status" value="1"/>
</dbReference>
<keyword evidence="7" id="KW-0804">Transcription</keyword>
<feature type="compositionally biased region" description="Polar residues" evidence="10">
    <location>
        <begin position="2185"/>
        <end position="2195"/>
    </location>
</feature>
<feature type="compositionally biased region" description="Polar residues" evidence="10">
    <location>
        <begin position="9"/>
        <end position="24"/>
    </location>
</feature>
<proteinExistence type="predicted"/>
<feature type="region of interest" description="Disordered" evidence="10">
    <location>
        <begin position="2155"/>
        <end position="2219"/>
    </location>
</feature>
<feature type="compositionally biased region" description="Polar residues" evidence="10">
    <location>
        <begin position="782"/>
        <end position="793"/>
    </location>
</feature>
<feature type="compositionally biased region" description="Low complexity" evidence="10">
    <location>
        <begin position="25"/>
        <end position="40"/>
    </location>
</feature>
<evidence type="ECO:0000256" key="8">
    <source>
        <dbReference type="ARBA" id="ARBA00023242"/>
    </source>
</evidence>
<feature type="compositionally biased region" description="Low complexity" evidence="10">
    <location>
        <begin position="1119"/>
        <end position="1128"/>
    </location>
</feature>
<feature type="region of interest" description="Disordered" evidence="10">
    <location>
        <begin position="2113"/>
        <end position="2141"/>
    </location>
</feature>
<evidence type="ECO:0000313" key="13">
    <source>
        <dbReference type="EMBL" id="KAL3098040.1"/>
    </source>
</evidence>
<feature type="region of interest" description="Disordered" evidence="10">
    <location>
        <begin position="124"/>
        <end position="144"/>
    </location>
</feature>
<feature type="compositionally biased region" description="Basic and acidic residues" evidence="10">
    <location>
        <begin position="3270"/>
        <end position="3294"/>
    </location>
</feature>
<dbReference type="InterPro" id="IPR003609">
    <property type="entry name" value="Pan_app"/>
</dbReference>
<feature type="compositionally biased region" description="Pro residues" evidence="10">
    <location>
        <begin position="2334"/>
        <end position="2344"/>
    </location>
</feature>
<dbReference type="InterPro" id="IPR051969">
    <property type="entry name" value="Zinc-finger_DNA-bd_regulators"/>
</dbReference>
<feature type="domain" description="C2H2-type" evidence="11">
    <location>
        <begin position="1239"/>
        <end position="1266"/>
    </location>
</feature>
<evidence type="ECO:0000256" key="9">
    <source>
        <dbReference type="PROSITE-ProRule" id="PRU00042"/>
    </source>
</evidence>
<dbReference type="Pfam" id="PF12874">
    <property type="entry name" value="zf-met"/>
    <property type="match status" value="1"/>
</dbReference>
<dbReference type="FunFam" id="3.30.160.60:FF:000594">
    <property type="entry name" value="Transcription factor HIVEP2"/>
    <property type="match status" value="1"/>
</dbReference>
<keyword evidence="4 9" id="KW-0863">Zinc-finger</keyword>
<feature type="domain" description="C2H2-type" evidence="11">
    <location>
        <begin position="2265"/>
        <end position="2289"/>
    </location>
</feature>
<keyword evidence="3" id="KW-0677">Repeat</keyword>
<dbReference type="Pfam" id="PF00024">
    <property type="entry name" value="PAN_1"/>
    <property type="match status" value="2"/>
</dbReference>
<comment type="caution">
    <text evidence="13">The sequence shown here is derived from an EMBL/GenBank/DDBJ whole genome shotgun (WGS) entry which is preliminary data.</text>
</comment>
<dbReference type="Proteomes" id="UP001620626">
    <property type="component" value="Unassembled WGS sequence"/>
</dbReference>
<feature type="domain" description="C2H2-type" evidence="11">
    <location>
        <begin position="1267"/>
        <end position="1296"/>
    </location>
</feature>
<dbReference type="Pfam" id="PF00096">
    <property type="entry name" value="zf-C2H2"/>
    <property type="match status" value="1"/>
</dbReference>
<feature type="region of interest" description="Disordered" evidence="10">
    <location>
        <begin position="3265"/>
        <end position="3294"/>
    </location>
</feature>
<evidence type="ECO:0000256" key="7">
    <source>
        <dbReference type="ARBA" id="ARBA00023163"/>
    </source>
</evidence>
<feature type="region of interest" description="Disordered" evidence="10">
    <location>
        <begin position="74"/>
        <end position="107"/>
    </location>
</feature>
<feature type="region of interest" description="Disordered" evidence="10">
    <location>
        <begin position="2389"/>
        <end position="2418"/>
    </location>
</feature>
<dbReference type="SUPFAM" id="SSF57414">
    <property type="entry name" value="Hairpin loop containing domain-like"/>
    <property type="match status" value="3"/>
</dbReference>
<feature type="compositionally biased region" description="Acidic residues" evidence="10">
    <location>
        <begin position="1354"/>
        <end position="1376"/>
    </location>
</feature>
<protein>
    <submittedName>
        <fullName evidence="13">Uncharacterized protein</fullName>
    </submittedName>
</protein>
<evidence type="ECO:0000256" key="3">
    <source>
        <dbReference type="ARBA" id="ARBA00022737"/>
    </source>
</evidence>
<keyword evidence="14" id="KW-1185">Reference proteome</keyword>
<feature type="region of interest" description="Disordered" evidence="10">
    <location>
        <begin position="2833"/>
        <end position="2934"/>
    </location>
</feature>
<feature type="compositionally biased region" description="Basic and acidic residues" evidence="10">
    <location>
        <begin position="1295"/>
        <end position="1316"/>
    </location>
</feature>
<gene>
    <name evidence="13" type="ORF">niasHT_027585</name>
</gene>
<feature type="region of interest" description="Disordered" evidence="10">
    <location>
        <begin position="2326"/>
        <end position="2352"/>
    </location>
</feature>
<feature type="compositionally biased region" description="Pro residues" evidence="10">
    <location>
        <begin position="2863"/>
        <end position="2875"/>
    </location>
</feature>
<comment type="subcellular location">
    <subcellularLocation>
        <location evidence="1">Nucleus</location>
    </subcellularLocation>
</comment>
<evidence type="ECO:0000259" key="12">
    <source>
        <dbReference type="PROSITE" id="PS50948"/>
    </source>
</evidence>
<dbReference type="CDD" id="cd01099">
    <property type="entry name" value="PAN_AP_HGF"/>
    <property type="match status" value="1"/>
</dbReference>
<feature type="domain" description="C2H2-type" evidence="11">
    <location>
        <begin position="1709"/>
        <end position="1736"/>
    </location>
</feature>
<feature type="compositionally biased region" description="Basic and acidic residues" evidence="10">
    <location>
        <begin position="2486"/>
        <end position="2496"/>
    </location>
</feature>
<feature type="region of interest" description="Disordered" evidence="10">
    <location>
        <begin position="425"/>
        <end position="447"/>
    </location>
</feature>
<feature type="compositionally biased region" description="Basic residues" evidence="10">
    <location>
        <begin position="1501"/>
        <end position="1518"/>
    </location>
</feature>
<dbReference type="Gene3D" id="3.30.160.60">
    <property type="entry name" value="Classic Zinc Finger"/>
    <property type="match status" value="5"/>
</dbReference>
<dbReference type="PROSITE" id="PS50948">
    <property type="entry name" value="PAN"/>
    <property type="match status" value="3"/>
</dbReference>
<feature type="region of interest" description="Disordered" evidence="10">
    <location>
        <begin position="878"/>
        <end position="925"/>
    </location>
</feature>
<feature type="region of interest" description="Disordered" evidence="10">
    <location>
        <begin position="2486"/>
        <end position="2508"/>
    </location>
</feature>
<dbReference type="PANTHER" id="PTHR45944">
    <property type="entry name" value="SCHNURRI, ISOFORM F"/>
    <property type="match status" value="1"/>
</dbReference>
<feature type="region of interest" description="Disordered" evidence="10">
    <location>
        <begin position="699"/>
        <end position="726"/>
    </location>
</feature>
<feature type="region of interest" description="Disordered" evidence="10">
    <location>
        <begin position="1"/>
        <end position="59"/>
    </location>
</feature>
<reference evidence="13 14" key="1">
    <citation type="submission" date="2024-10" db="EMBL/GenBank/DDBJ databases">
        <authorList>
            <person name="Kim D."/>
        </authorList>
    </citation>
    <scope>NUCLEOTIDE SEQUENCE [LARGE SCALE GENOMIC DNA]</scope>
    <source>
        <strain evidence="13">BH-2024</strain>
    </source>
</reference>
<feature type="region of interest" description="Disordered" evidence="10">
    <location>
        <begin position="584"/>
        <end position="630"/>
    </location>
</feature>
<feature type="compositionally biased region" description="Low complexity" evidence="10">
    <location>
        <begin position="2202"/>
        <end position="2212"/>
    </location>
</feature>
<dbReference type="InterPro" id="IPR013087">
    <property type="entry name" value="Znf_C2H2_type"/>
</dbReference>
<feature type="domain" description="Apple" evidence="12">
    <location>
        <begin position="3046"/>
        <end position="3137"/>
    </location>
</feature>
<keyword evidence="2" id="KW-0479">Metal-binding</keyword>
<feature type="compositionally biased region" description="Basic and acidic residues" evidence="10">
    <location>
        <begin position="1101"/>
        <end position="1111"/>
    </location>
</feature>
<feature type="compositionally biased region" description="Polar residues" evidence="10">
    <location>
        <begin position="594"/>
        <end position="615"/>
    </location>
</feature>
<feature type="domain" description="Apple" evidence="12">
    <location>
        <begin position="2670"/>
        <end position="2741"/>
    </location>
</feature>
<dbReference type="SUPFAM" id="SSF57667">
    <property type="entry name" value="beta-beta-alpha zinc fingers"/>
    <property type="match status" value="2"/>
</dbReference>
<dbReference type="SMART" id="SM00451">
    <property type="entry name" value="ZnF_U1"/>
    <property type="match status" value="3"/>
</dbReference>
<feature type="compositionally biased region" description="Low complexity" evidence="10">
    <location>
        <begin position="514"/>
        <end position="525"/>
    </location>
</feature>